<dbReference type="RefSeq" id="WP_006799516.1">
    <property type="nucleotide sequence ID" value="NZ_GL891982.1"/>
</dbReference>
<dbReference type="HOGENOM" id="CLU_1141175_0_0_10"/>
<gene>
    <name evidence="1" type="ORF">HMPREF9455_01987</name>
</gene>
<name>F5IY20_9BACT</name>
<organism evidence="1 2">
    <name type="scientific">Dysgonomonas gadei ATCC BAA-286</name>
    <dbReference type="NCBI Taxonomy" id="742766"/>
    <lineage>
        <taxon>Bacteria</taxon>
        <taxon>Pseudomonadati</taxon>
        <taxon>Bacteroidota</taxon>
        <taxon>Bacteroidia</taxon>
        <taxon>Bacteroidales</taxon>
        <taxon>Dysgonomonadaceae</taxon>
        <taxon>Dysgonomonas</taxon>
    </lineage>
</organism>
<dbReference type="OrthoDB" id="1467306at2"/>
<dbReference type="InterPro" id="IPR014903">
    <property type="entry name" value="DUF1796"/>
</dbReference>
<evidence type="ECO:0000313" key="2">
    <source>
        <dbReference type="Proteomes" id="UP000004913"/>
    </source>
</evidence>
<proteinExistence type="predicted"/>
<accession>F5IY20</accession>
<evidence type="ECO:0000313" key="1">
    <source>
        <dbReference type="EMBL" id="EGK01839.1"/>
    </source>
</evidence>
<dbReference type="AlphaFoldDB" id="F5IY20"/>
<dbReference type="EMBL" id="ADLV01000020">
    <property type="protein sequence ID" value="EGK01839.1"/>
    <property type="molecule type" value="Genomic_DNA"/>
</dbReference>
<comment type="caution">
    <text evidence="1">The sequence shown here is derived from an EMBL/GenBank/DDBJ whole genome shotgun (WGS) entry which is preliminary data.</text>
</comment>
<dbReference type="Pfam" id="PF08795">
    <property type="entry name" value="DUF1796"/>
    <property type="match status" value="1"/>
</dbReference>
<protein>
    <recommendedName>
        <fullName evidence="3">Papain-like cysteine peptidase</fullName>
    </recommendedName>
</protein>
<reference evidence="1 2" key="1">
    <citation type="submission" date="2011-04" db="EMBL/GenBank/DDBJ databases">
        <title>The Genome Sequence of Dysgonomonas gadei ATCC BAA-286.</title>
        <authorList>
            <consortium name="The Broad Institute Genome Sequencing Platform"/>
            <person name="Earl A."/>
            <person name="Ward D."/>
            <person name="Feldgarden M."/>
            <person name="Gevers D."/>
            <person name="Pudlo N."/>
            <person name="Martens E."/>
            <person name="Allen-Vercoe E."/>
            <person name="Young S.K."/>
            <person name="Zeng Q."/>
            <person name="Gargeya S."/>
            <person name="Fitzgerald M."/>
            <person name="Haas B."/>
            <person name="Abouelleil A."/>
            <person name="Alvarado L."/>
            <person name="Arachchi H.M."/>
            <person name="Berlin A."/>
            <person name="Brown A."/>
            <person name="Chapman S.B."/>
            <person name="Chen Z."/>
            <person name="Dunbar C."/>
            <person name="Freedman E."/>
            <person name="Gearin G."/>
            <person name="Gellesch M."/>
            <person name="Goldberg J."/>
            <person name="Griggs A."/>
            <person name="Gujja S."/>
            <person name="Heiman D."/>
            <person name="Howarth C."/>
            <person name="Larson L."/>
            <person name="Lui A."/>
            <person name="MacDonald P.J.P."/>
            <person name="Mehta T."/>
            <person name="Montmayeur A."/>
            <person name="Murphy C."/>
            <person name="Neiman D."/>
            <person name="Pearson M."/>
            <person name="Priest M."/>
            <person name="Roberts A."/>
            <person name="Saif S."/>
            <person name="Shea T."/>
            <person name="Shenoy N."/>
            <person name="Sisk P."/>
            <person name="Stolte C."/>
            <person name="Sykes S."/>
            <person name="Yandava C."/>
            <person name="Wortman J."/>
            <person name="Nusbaum C."/>
            <person name="Birren B."/>
        </authorList>
    </citation>
    <scope>NUCLEOTIDE SEQUENCE [LARGE SCALE GENOMIC DNA]</scope>
    <source>
        <strain evidence="1 2">ATCC BAA-286</strain>
    </source>
</reference>
<dbReference type="eggNOG" id="ENOG5033SQU">
    <property type="taxonomic scope" value="Bacteria"/>
</dbReference>
<dbReference type="Proteomes" id="UP000004913">
    <property type="component" value="Unassembled WGS sequence"/>
</dbReference>
<sequence>MRKKLRRIYQQCKRIIKENRYIFSKKLYLSFGENCLTDNILDRYNIKSFTTVYSHGRSNIEYILQIEKDNYVNFINPQFIKYEELDSKLVPRLKIYDKITNSYNKLHTNGFEFTHHDIIKDESIRDKFTKRIDRLNKYKGKKDIIIFYHHRLDVLTDIDRLLGHLSELGQLYSKGEHNAQIILFYQNIVENPIERKLEYKIFQNIHIFVFNSLNIWGGDDQELFWARCDEDLIGEMIKKVKRL</sequence>
<evidence type="ECO:0008006" key="3">
    <source>
        <dbReference type="Google" id="ProtNLM"/>
    </source>
</evidence>
<keyword evidence="2" id="KW-1185">Reference proteome</keyword>